<accession>A0A2R5FZR7</accession>
<organism evidence="9 10">
    <name type="scientific">Hondaea fermentalgiana</name>
    <dbReference type="NCBI Taxonomy" id="2315210"/>
    <lineage>
        <taxon>Eukaryota</taxon>
        <taxon>Sar</taxon>
        <taxon>Stramenopiles</taxon>
        <taxon>Bigyra</taxon>
        <taxon>Labyrinthulomycetes</taxon>
        <taxon>Thraustochytrida</taxon>
        <taxon>Thraustochytriidae</taxon>
        <taxon>Hondaea</taxon>
    </lineage>
</organism>
<evidence type="ECO:0000313" key="9">
    <source>
        <dbReference type="EMBL" id="GBG24230.1"/>
    </source>
</evidence>
<evidence type="ECO:0000256" key="2">
    <source>
        <dbReference type="ARBA" id="ARBA00005126"/>
    </source>
</evidence>
<dbReference type="GO" id="GO:0006729">
    <property type="term" value="P:tetrahydrobiopterin biosynthetic process"/>
    <property type="evidence" value="ECO:0007669"/>
    <property type="project" value="UniProtKB-UniPathway"/>
</dbReference>
<comment type="pathway">
    <text evidence="2">Cofactor biosynthesis; tetrahydrobiopterin biosynthesis; tetrahydrobiopterin from 7,8-dihydroneopterin triphosphate: step 1/3.</text>
</comment>
<dbReference type="InterPro" id="IPR038418">
    <property type="entry name" value="6-PTP_synth/QueD_sf"/>
</dbReference>
<dbReference type="PANTHER" id="PTHR12589">
    <property type="entry name" value="PYRUVOYL TETRAHYDROBIOPTERIN SYNTHASE"/>
    <property type="match status" value="1"/>
</dbReference>
<keyword evidence="6" id="KW-0862">Zinc</keyword>
<dbReference type="GO" id="GO:0046872">
    <property type="term" value="F:metal ion binding"/>
    <property type="evidence" value="ECO:0007669"/>
    <property type="project" value="UniProtKB-KW"/>
</dbReference>
<sequence>MPFFEVHVAKEKFKFNCAHFIAFKGFRERLHGHNYQVGVKLSGDRGPDGYVLDFGEVKEQVMRICKLWNERFICPVKSDVLDIDLTSNEDNITINCEDGTHFSFPRDDCLFLPIVHSSAEELAEHFAVLLVSSVGAERLRSRGIRDIEVSVAEAPHQAAIYRCTIEHLLEIASGSAEATQTQVERPTPKPCTHTNCCKAVASDAQKQEQEQEQA</sequence>
<keyword evidence="10" id="KW-1185">Reference proteome</keyword>
<dbReference type="Proteomes" id="UP000241890">
    <property type="component" value="Unassembled WGS sequence"/>
</dbReference>
<evidence type="ECO:0000256" key="6">
    <source>
        <dbReference type="ARBA" id="ARBA00022833"/>
    </source>
</evidence>
<comment type="caution">
    <text evidence="9">The sequence shown here is derived from an EMBL/GenBank/DDBJ whole genome shotgun (WGS) entry which is preliminary data.</text>
</comment>
<comment type="cofactor">
    <cofactor evidence="1">
        <name>Zn(2+)</name>
        <dbReference type="ChEBI" id="CHEBI:29105"/>
    </cofactor>
</comment>
<dbReference type="EC" id="4.2.3.12" evidence="4"/>
<evidence type="ECO:0000313" key="10">
    <source>
        <dbReference type="Proteomes" id="UP000241890"/>
    </source>
</evidence>
<evidence type="ECO:0000256" key="1">
    <source>
        <dbReference type="ARBA" id="ARBA00001947"/>
    </source>
</evidence>
<keyword evidence="8" id="KW-0456">Lyase</keyword>
<dbReference type="PANTHER" id="PTHR12589:SF7">
    <property type="entry name" value="6-PYRUVOYL TETRAHYDROBIOPTERIN SYNTHASE"/>
    <property type="match status" value="1"/>
</dbReference>
<dbReference type="OrthoDB" id="14045at2759"/>
<keyword evidence="7" id="KW-0783">Tetrahydrobiopterin biosynthesis</keyword>
<protein>
    <recommendedName>
        <fullName evidence="4">6-pyruvoyltetrahydropterin synthase</fullName>
        <ecNumber evidence="4">4.2.3.12</ecNumber>
    </recommendedName>
</protein>
<gene>
    <name evidence="9" type="ORF">FCC1311_004482</name>
</gene>
<dbReference type="InParanoid" id="A0A2R5FZR7"/>
<dbReference type="SUPFAM" id="SSF55620">
    <property type="entry name" value="Tetrahydrobiopterin biosynthesis enzymes-like"/>
    <property type="match status" value="1"/>
</dbReference>
<comment type="similarity">
    <text evidence="3">Belongs to the PTPS family.</text>
</comment>
<dbReference type="Pfam" id="PF01242">
    <property type="entry name" value="PTPS"/>
    <property type="match status" value="1"/>
</dbReference>
<evidence type="ECO:0000256" key="3">
    <source>
        <dbReference type="ARBA" id="ARBA00009164"/>
    </source>
</evidence>
<evidence type="ECO:0000256" key="8">
    <source>
        <dbReference type="ARBA" id="ARBA00023239"/>
    </source>
</evidence>
<dbReference type="EMBL" id="BEYU01000005">
    <property type="protein sequence ID" value="GBG24230.1"/>
    <property type="molecule type" value="Genomic_DNA"/>
</dbReference>
<evidence type="ECO:0000256" key="4">
    <source>
        <dbReference type="ARBA" id="ARBA00013100"/>
    </source>
</evidence>
<dbReference type="UniPathway" id="UPA00849">
    <property type="reaction ID" value="UER00819"/>
</dbReference>
<name>A0A2R5FZR7_9STRA</name>
<reference evidence="9 10" key="1">
    <citation type="submission" date="2017-12" db="EMBL/GenBank/DDBJ databases">
        <title>Sequencing, de novo assembly and annotation of complete genome of a new Thraustochytrid species, strain FCC1311.</title>
        <authorList>
            <person name="Sedici K."/>
            <person name="Godart F."/>
            <person name="Aiese Cigliano R."/>
            <person name="Sanseverino W."/>
            <person name="Barakat M."/>
            <person name="Ortet P."/>
            <person name="Marechal E."/>
            <person name="Cagnac O."/>
            <person name="Amato A."/>
        </authorList>
    </citation>
    <scope>NUCLEOTIDE SEQUENCE [LARGE SCALE GENOMIC DNA]</scope>
</reference>
<proteinExistence type="inferred from homology"/>
<dbReference type="GO" id="GO:0003874">
    <property type="term" value="F:6-pyruvoyltetrahydropterin synthase activity"/>
    <property type="evidence" value="ECO:0007669"/>
    <property type="project" value="UniProtKB-EC"/>
</dbReference>
<dbReference type="FunCoup" id="A0A2R5FZR7">
    <property type="interactions" value="47"/>
</dbReference>
<dbReference type="Gene3D" id="3.30.479.10">
    <property type="entry name" value="6-pyruvoyl tetrahydropterin synthase/QueD"/>
    <property type="match status" value="1"/>
</dbReference>
<dbReference type="AlphaFoldDB" id="A0A2R5FZR7"/>
<dbReference type="InterPro" id="IPR007115">
    <property type="entry name" value="6-PTP_synth/QueD"/>
</dbReference>
<evidence type="ECO:0000256" key="7">
    <source>
        <dbReference type="ARBA" id="ARBA00023007"/>
    </source>
</evidence>
<keyword evidence="5" id="KW-0479">Metal-binding</keyword>
<evidence type="ECO:0000256" key="5">
    <source>
        <dbReference type="ARBA" id="ARBA00022723"/>
    </source>
</evidence>